<reference evidence="2" key="1">
    <citation type="submission" date="2022-07" db="EMBL/GenBank/DDBJ databases">
        <title>Phylogenomic reconstructions and comparative analyses of Kickxellomycotina fungi.</title>
        <authorList>
            <person name="Reynolds N.K."/>
            <person name="Stajich J.E."/>
            <person name="Barry K."/>
            <person name="Grigoriev I.V."/>
            <person name="Crous P."/>
            <person name="Smith M.E."/>
        </authorList>
    </citation>
    <scope>NUCLEOTIDE SEQUENCE</scope>
    <source>
        <strain evidence="2">RSA 861</strain>
    </source>
</reference>
<sequence length="252" mass="28680">MNSLYYCRHRFPCLERRGQVPDPDRRITWRRRYLSGTLSAPKGRRATVRELATVLPDLITRFDEPLLPASEAMLPFLEAVRTVVPYTTSDDSTRLRYTQSVPRLLRLWTWLIWCQQLSQGLPDTSAKLIVTLVHHLARNRGTTLPQPLPVEAWTVLTALHQPLAAAIMIRPLGIVPDLVLQPDTCRQVEVLVQQATHHGVQVMPAGSGRGDRSERCPISWDTTRPVVCIDLRRLHRIVRLNDVNRTITVEAG</sequence>
<dbReference type="Pfam" id="PF01565">
    <property type="entry name" value="FAD_binding_4"/>
    <property type="match status" value="1"/>
</dbReference>
<organism evidence="2 3">
    <name type="scientific">Tieghemiomyces parasiticus</name>
    <dbReference type="NCBI Taxonomy" id="78921"/>
    <lineage>
        <taxon>Eukaryota</taxon>
        <taxon>Fungi</taxon>
        <taxon>Fungi incertae sedis</taxon>
        <taxon>Zoopagomycota</taxon>
        <taxon>Kickxellomycotina</taxon>
        <taxon>Dimargaritomycetes</taxon>
        <taxon>Dimargaritales</taxon>
        <taxon>Dimargaritaceae</taxon>
        <taxon>Tieghemiomyces</taxon>
    </lineage>
</organism>
<dbReference type="AlphaFoldDB" id="A0A9W8E2G3"/>
<accession>A0A9W8E2G3</accession>
<dbReference type="InterPro" id="IPR006094">
    <property type="entry name" value="Oxid_FAD_bind_N"/>
</dbReference>
<gene>
    <name evidence="2" type="ORF">IWQ60_000851</name>
</gene>
<comment type="caution">
    <text evidence="2">The sequence shown here is derived from an EMBL/GenBank/DDBJ whole genome shotgun (WGS) entry which is preliminary data.</text>
</comment>
<dbReference type="GO" id="GO:0071949">
    <property type="term" value="F:FAD binding"/>
    <property type="evidence" value="ECO:0007669"/>
    <property type="project" value="InterPro"/>
</dbReference>
<evidence type="ECO:0000313" key="3">
    <source>
        <dbReference type="Proteomes" id="UP001150569"/>
    </source>
</evidence>
<name>A0A9W8E2G3_9FUNG</name>
<protein>
    <recommendedName>
        <fullName evidence="1">FAD-binding PCMH-type domain-containing protein</fullName>
    </recommendedName>
</protein>
<proteinExistence type="predicted"/>
<dbReference type="Gene3D" id="3.30.465.10">
    <property type="match status" value="1"/>
</dbReference>
<dbReference type="InterPro" id="IPR016169">
    <property type="entry name" value="FAD-bd_PCMH_sub2"/>
</dbReference>
<dbReference type="InterPro" id="IPR036318">
    <property type="entry name" value="FAD-bd_PCMH-like_sf"/>
</dbReference>
<dbReference type="EMBL" id="JANBPT010000023">
    <property type="protein sequence ID" value="KAJ1929822.1"/>
    <property type="molecule type" value="Genomic_DNA"/>
</dbReference>
<evidence type="ECO:0000313" key="2">
    <source>
        <dbReference type="EMBL" id="KAJ1929822.1"/>
    </source>
</evidence>
<dbReference type="Proteomes" id="UP001150569">
    <property type="component" value="Unassembled WGS sequence"/>
</dbReference>
<feature type="domain" description="FAD-binding PCMH-type" evidence="1">
    <location>
        <begin position="172"/>
        <end position="252"/>
    </location>
</feature>
<keyword evidence="3" id="KW-1185">Reference proteome</keyword>
<evidence type="ECO:0000259" key="1">
    <source>
        <dbReference type="PROSITE" id="PS51387"/>
    </source>
</evidence>
<dbReference type="InterPro" id="IPR016166">
    <property type="entry name" value="FAD-bd_PCMH"/>
</dbReference>
<dbReference type="OrthoDB" id="4526154at2759"/>
<dbReference type="PROSITE" id="PS51387">
    <property type="entry name" value="FAD_PCMH"/>
    <property type="match status" value="1"/>
</dbReference>
<dbReference type="SUPFAM" id="SSF56176">
    <property type="entry name" value="FAD-binding/transporter-associated domain-like"/>
    <property type="match status" value="1"/>
</dbReference>